<reference evidence="9 10" key="1">
    <citation type="submission" date="2021-01" db="EMBL/GenBank/DDBJ databases">
        <title>Genomic Encyclopedia of Type Strains, Phase IV (KMG-IV): sequencing the most valuable type-strain genomes for metagenomic binning, comparative biology and taxonomic classification.</title>
        <authorList>
            <person name="Goeker M."/>
        </authorList>
    </citation>
    <scope>NUCLEOTIDE SEQUENCE [LARGE SCALE GENOMIC DNA]</scope>
    <source>
        <strain evidence="9 10">DSM 105482</strain>
    </source>
</reference>
<accession>A0ABS2QBV2</accession>
<gene>
    <name evidence="9" type="ORF">JOC77_000050</name>
</gene>
<evidence type="ECO:0000256" key="5">
    <source>
        <dbReference type="ARBA" id="ARBA00030755"/>
    </source>
</evidence>
<dbReference type="Gene3D" id="3.40.47.10">
    <property type="match status" value="2"/>
</dbReference>
<dbReference type="PROSITE" id="PS00737">
    <property type="entry name" value="THIOLASE_2"/>
    <property type="match status" value="1"/>
</dbReference>
<keyword evidence="10" id="KW-1185">Reference proteome</keyword>
<feature type="domain" description="Thiolase N-terminal" evidence="7">
    <location>
        <begin position="5"/>
        <end position="263"/>
    </location>
</feature>
<dbReference type="NCBIfam" id="NF006086">
    <property type="entry name" value="PRK08235.1"/>
    <property type="match status" value="1"/>
</dbReference>
<dbReference type="RefSeq" id="WP_204537340.1">
    <property type="nucleotide sequence ID" value="NZ_JAFBFI010000001.1"/>
</dbReference>
<protein>
    <recommendedName>
        <fullName evidence="2">acetyl-CoA C-acetyltransferase</fullName>
        <ecNumber evidence="2">2.3.1.9</ecNumber>
    </recommendedName>
    <alternativeName>
        <fullName evidence="5">Acetoacetyl-CoA thiolase</fullName>
    </alternativeName>
</protein>
<dbReference type="PANTHER" id="PTHR18919">
    <property type="entry name" value="ACETYL-COA C-ACYLTRANSFERASE"/>
    <property type="match status" value="1"/>
</dbReference>
<keyword evidence="4 6" id="KW-0012">Acyltransferase</keyword>
<name>A0ABS2QBV2_9BACI</name>
<dbReference type="InterPro" id="IPR020610">
    <property type="entry name" value="Thiolase_AS"/>
</dbReference>
<dbReference type="PROSITE" id="PS00098">
    <property type="entry name" value="THIOLASE_1"/>
    <property type="match status" value="1"/>
</dbReference>
<evidence type="ECO:0000256" key="3">
    <source>
        <dbReference type="ARBA" id="ARBA00022679"/>
    </source>
</evidence>
<dbReference type="Pfam" id="PF00108">
    <property type="entry name" value="Thiolase_N"/>
    <property type="match status" value="1"/>
</dbReference>
<dbReference type="InterPro" id="IPR020615">
    <property type="entry name" value="Thiolase_acyl_enz_int_AS"/>
</dbReference>
<keyword evidence="3 6" id="KW-0808">Transferase</keyword>
<evidence type="ECO:0000313" key="9">
    <source>
        <dbReference type="EMBL" id="MBM7690647.1"/>
    </source>
</evidence>
<dbReference type="EMBL" id="JAFBFI010000001">
    <property type="protein sequence ID" value="MBM7690647.1"/>
    <property type="molecule type" value="Genomic_DNA"/>
</dbReference>
<evidence type="ECO:0000256" key="1">
    <source>
        <dbReference type="ARBA" id="ARBA00010982"/>
    </source>
</evidence>
<dbReference type="GO" id="GO:0003985">
    <property type="term" value="F:acetyl-CoA C-acetyltransferase activity"/>
    <property type="evidence" value="ECO:0007669"/>
    <property type="project" value="UniProtKB-EC"/>
</dbReference>
<dbReference type="InterPro" id="IPR016039">
    <property type="entry name" value="Thiolase-like"/>
</dbReference>
<dbReference type="PIRSF" id="PIRSF000429">
    <property type="entry name" value="Ac-CoA_Ac_transf"/>
    <property type="match status" value="1"/>
</dbReference>
<dbReference type="NCBIfam" id="TIGR01930">
    <property type="entry name" value="AcCoA-C-Actrans"/>
    <property type="match status" value="1"/>
</dbReference>
<comment type="similarity">
    <text evidence="1 6">Belongs to the thiolase-like superfamily. Thiolase family.</text>
</comment>
<comment type="caution">
    <text evidence="9">The sequence shown here is derived from an EMBL/GenBank/DDBJ whole genome shotgun (WGS) entry which is preliminary data.</text>
</comment>
<dbReference type="Pfam" id="PF02803">
    <property type="entry name" value="Thiolase_C"/>
    <property type="match status" value="1"/>
</dbReference>
<dbReference type="PANTHER" id="PTHR18919:SF107">
    <property type="entry name" value="ACETYL-COA ACETYLTRANSFERASE, CYTOSOLIC"/>
    <property type="match status" value="1"/>
</dbReference>
<dbReference type="InterPro" id="IPR020613">
    <property type="entry name" value="Thiolase_CS"/>
</dbReference>
<dbReference type="InterPro" id="IPR020617">
    <property type="entry name" value="Thiolase_C"/>
</dbReference>
<dbReference type="Proteomes" id="UP000823486">
    <property type="component" value="Unassembled WGS sequence"/>
</dbReference>
<evidence type="ECO:0000259" key="8">
    <source>
        <dbReference type="Pfam" id="PF02803"/>
    </source>
</evidence>
<dbReference type="SUPFAM" id="SSF53901">
    <property type="entry name" value="Thiolase-like"/>
    <property type="match status" value="2"/>
</dbReference>
<dbReference type="InterPro" id="IPR002155">
    <property type="entry name" value="Thiolase"/>
</dbReference>
<dbReference type="EC" id="2.3.1.9" evidence="2"/>
<evidence type="ECO:0000256" key="2">
    <source>
        <dbReference type="ARBA" id="ARBA00012705"/>
    </source>
</evidence>
<feature type="domain" description="Thiolase C-terminal" evidence="8">
    <location>
        <begin position="271"/>
        <end position="391"/>
    </location>
</feature>
<proteinExistence type="inferred from homology"/>
<dbReference type="PROSITE" id="PS00099">
    <property type="entry name" value="THIOLASE_3"/>
    <property type="match status" value="1"/>
</dbReference>
<evidence type="ECO:0000256" key="6">
    <source>
        <dbReference type="RuleBase" id="RU003557"/>
    </source>
</evidence>
<evidence type="ECO:0000259" key="7">
    <source>
        <dbReference type="Pfam" id="PF00108"/>
    </source>
</evidence>
<dbReference type="InterPro" id="IPR020616">
    <property type="entry name" value="Thiolase_N"/>
</dbReference>
<evidence type="ECO:0000256" key="4">
    <source>
        <dbReference type="ARBA" id="ARBA00023315"/>
    </source>
</evidence>
<dbReference type="CDD" id="cd00751">
    <property type="entry name" value="thiolase"/>
    <property type="match status" value="1"/>
</dbReference>
<evidence type="ECO:0000313" key="10">
    <source>
        <dbReference type="Proteomes" id="UP000823486"/>
    </source>
</evidence>
<sequence length="396" mass="41695">MRRTVIVSGVRTPFGKFGGGLSSFTASELGGKVIKEAINRAGISPDSVDEVIMGTVLQGGQGQVPSRQAARHAGLSWSIKTETINKVCASGMRSVTLADQIIRSGDEEVIVAGGMESMSNAPYFMPKARWGLRMGDSPMKDLMIHDGLSCSFTGAHMGTYGNSAAVDLEISREDQDQWAFRSHQRAINAIEKGIFAEEIIPVEVPQRKGEPIVIADDESPRKDTSVEILAKLKPAFGADGTITAGNAPGVNDGAAALVLMSEERAEKEGRTPMAYIIGHAEVAVEAKDFPKTPGLVINEILKKTKKSVEEIDLFEINEAFAAVSLASSKIAGLDHEKVNVNGGAVALGHPIGASGGRVIITLIHELKRRGGGIGVAAICSGSGQGDAIMVEVPKEA</sequence>
<organism evidence="9 10">
    <name type="scientific">Peribacillus deserti</name>
    <dbReference type="NCBI Taxonomy" id="673318"/>
    <lineage>
        <taxon>Bacteria</taxon>
        <taxon>Bacillati</taxon>
        <taxon>Bacillota</taxon>
        <taxon>Bacilli</taxon>
        <taxon>Bacillales</taxon>
        <taxon>Bacillaceae</taxon>
        <taxon>Peribacillus</taxon>
    </lineage>
</organism>